<protein>
    <submittedName>
        <fullName evidence="2">Uncharacterized protein</fullName>
    </submittedName>
</protein>
<feature type="transmembrane region" description="Helical" evidence="1">
    <location>
        <begin position="101"/>
        <end position="121"/>
    </location>
</feature>
<dbReference type="Proteomes" id="UP000053097">
    <property type="component" value="Unassembled WGS sequence"/>
</dbReference>
<feature type="transmembrane region" description="Helical" evidence="1">
    <location>
        <begin position="130"/>
        <end position="149"/>
    </location>
</feature>
<dbReference type="OrthoDB" id="7691332at2759"/>
<dbReference type="AlphaFoldDB" id="A0A026WVC1"/>
<evidence type="ECO:0000313" key="3">
    <source>
        <dbReference type="Proteomes" id="UP000053097"/>
    </source>
</evidence>
<feature type="non-terminal residue" evidence="2">
    <location>
        <position position="1"/>
    </location>
</feature>
<sequence length="310" mass="35832">IIRDFMTSQVGNGESINADEAALELCKLREAAKLAAIYHSDERKFQRRTDLSHVVHATLHCVQFAITSAIEIFHHVHHYVNQRAREKDSSSPPLPEERNPIFFVYPICMLVSLVFAILWLVKKIVHDTPVIPFVVCATAAVLMLVTGIMEMKHADIYIDVTEFTDEEILEHPVFIHNFVMCILSIFVMTIYLIQAWLLLDQWMWVRKRKIKIIDRLQTIDNISEKKSDSDVSENFIAREKQETGNDEFEQYLAPIPTLKDLSVSTLVVNSTAQDLDHKPTIYCCFVDWYNYGKLKAQSKSKHEFQVVHIL</sequence>
<keyword evidence="3" id="KW-1185">Reference proteome</keyword>
<organism evidence="2 3">
    <name type="scientific">Ooceraea biroi</name>
    <name type="common">Clonal raider ant</name>
    <name type="synonym">Cerapachys biroi</name>
    <dbReference type="NCBI Taxonomy" id="2015173"/>
    <lineage>
        <taxon>Eukaryota</taxon>
        <taxon>Metazoa</taxon>
        <taxon>Ecdysozoa</taxon>
        <taxon>Arthropoda</taxon>
        <taxon>Hexapoda</taxon>
        <taxon>Insecta</taxon>
        <taxon>Pterygota</taxon>
        <taxon>Neoptera</taxon>
        <taxon>Endopterygota</taxon>
        <taxon>Hymenoptera</taxon>
        <taxon>Apocrita</taxon>
        <taxon>Aculeata</taxon>
        <taxon>Formicoidea</taxon>
        <taxon>Formicidae</taxon>
        <taxon>Dorylinae</taxon>
        <taxon>Ooceraea</taxon>
    </lineage>
</organism>
<evidence type="ECO:0000313" key="2">
    <source>
        <dbReference type="EMBL" id="EZA60000.1"/>
    </source>
</evidence>
<keyword evidence="1" id="KW-0472">Membrane</keyword>
<gene>
    <name evidence="2" type="ORF">X777_16203</name>
</gene>
<name>A0A026WVC1_OOCBI</name>
<dbReference type="EMBL" id="KK107087">
    <property type="protein sequence ID" value="EZA60000.1"/>
    <property type="molecule type" value="Genomic_DNA"/>
</dbReference>
<keyword evidence="1" id="KW-1133">Transmembrane helix</keyword>
<feature type="transmembrane region" description="Helical" evidence="1">
    <location>
        <begin position="174"/>
        <end position="199"/>
    </location>
</feature>
<accession>A0A026WVC1</accession>
<reference evidence="2 3" key="1">
    <citation type="journal article" date="2014" name="Curr. Biol.">
        <title>The genome of the clonal raider ant Cerapachys biroi.</title>
        <authorList>
            <person name="Oxley P.R."/>
            <person name="Ji L."/>
            <person name="Fetter-Pruneda I."/>
            <person name="McKenzie S.K."/>
            <person name="Li C."/>
            <person name="Hu H."/>
            <person name="Zhang G."/>
            <person name="Kronauer D.J."/>
        </authorList>
    </citation>
    <scope>NUCLEOTIDE SEQUENCE [LARGE SCALE GENOMIC DNA]</scope>
</reference>
<keyword evidence="1" id="KW-0812">Transmembrane</keyword>
<dbReference type="OMA" id="HPIFIHN"/>
<evidence type="ECO:0000256" key="1">
    <source>
        <dbReference type="SAM" id="Phobius"/>
    </source>
</evidence>
<proteinExistence type="predicted"/>